<keyword evidence="1" id="KW-0812">Transmembrane</keyword>
<name>A0A7S0FF35_9DINO</name>
<dbReference type="AlphaFoldDB" id="A0A7S0FF35"/>
<feature type="transmembrane region" description="Helical" evidence="1">
    <location>
        <begin position="113"/>
        <end position="131"/>
    </location>
</feature>
<protein>
    <submittedName>
        <fullName evidence="2">Uncharacterized protein</fullName>
    </submittedName>
</protein>
<sequence>MGFYVQGYFSQRWSQGACGLEGDGAPSWVWLYRLFVAFALILALFVSSPAGDVESGHLIYPVYSASYKHGAQFGAAHVIGTWCYIAVFVALFQAYGENIVSERFYKHATGSTVVVYIFHWVFVKIFAFWMLEPTLWRRGVVVHSPWTAGALTLLTLLFSVSCSLLVYRLLLCSPALGRLFGM</sequence>
<feature type="transmembrane region" description="Helical" evidence="1">
    <location>
        <begin position="151"/>
        <end position="170"/>
    </location>
</feature>
<organism evidence="2">
    <name type="scientific">Pyrodinium bahamense</name>
    <dbReference type="NCBI Taxonomy" id="73915"/>
    <lineage>
        <taxon>Eukaryota</taxon>
        <taxon>Sar</taxon>
        <taxon>Alveolata</taxon>
        <taxon>Dinophyceae</taxon>
        <taxon>Gonyaulacales</taxon>
        <taxon>Pyrocystaceae</taxon>
        <taxon>Pyrodinium</taxon>
    </lineage>
</organism>
<evidence type="ECO:0000313" key="2">
    <source>
        <dbReference type="EMBL" id="CAD8355053.1"/>
    </source>
</evidence>
<dbReference type="EMBL" id="HBEG01017304">
    <property type="protein sequence ID" value="CAD8355053.1"/>
    <property type="molecule type" value="Transcribed_RNA"/>
</dbReference>
<keyword evidence="1" id="KW-0472">Membrane</keyword>
<evidence type="ECO:0000256" key="1">
    <source>
        <dbReference type="SAM" id="Phobius"/>
    </source>
</evidence>
<proteinExistence type="predicted"/>
<reference evidence="2" key="1">
    <citation type="submission" date="2021-01" db="EMBL/GenBank/DDBJ databases">
        <authorList>
            <person name="Corre E."/>
            <person name="Pelletier E."/>
            <person name="Niang G."/>
            <person name="Scheremetjew M."/>
            <person name="Finn R."/>
            <person name="Kale V."/>
            <person name="Holt S."/>
            <person name="Cochrane G."/>
            <person name="Meng A."/>
            <person name="Brown T."/>
            <person name="Cohen L."/>
        </authorList>
    </citation>
    <scope>NUCLEOTIDE SEQUENCE</scope>
    <source>
        <strain evidence="2">Pbaha01</strain>
    </source>
</reference>
<feature type="transmembrane region" description="Helical" evidence="1">
    <location>
        <begin position="70"/>
        <end position="92"/>
    </location>
</feature>
<keyword evidence="1" id="KW-1133">Transmembrane helix</keyword>
<gene>
    <name evidence="2" type="ORF">PBAH0796_LOCUS10420</name>
</gene>
<accession>A0A7S0FF35</accession>
<feature type="transmembrane region" description="Helical" evidence="1">
    <location>
        <begin position="30"/>
        <end position="50"/>
    </location>
</feature>